<dbReference type="OrthoDB" id="1932741at2759"/>
<protein>
    <recommendedName>
        <fullName evidence="3">Endonuclease/exonuclease/phosphatase domain-containing protein</fullName>
    </recommendedName>
</protein>
<reference evidence="1 2" key="1">
    <citation type="submission" date="2020-10" db="EMBL/GenBank/DDBJ databases">
        <title>The Coptis chinensis genome and diversification of protoberbering-type alkaloids.</title>
        <authorList>
            <person name="Wang B."/>
            <person name="Shu S."/>
            <person name="Song C."/>
            <person name="Liu Y."/>
        </authorList>
    </citation>
    <scope>NUCLEOTIDE SEQUENCE [LARGE SCALE GENOMIC DNA]</scope>
    <source>
        <strain evidence="1">HL-2020</strain>
        <tissue evidence="1">Leaf</tissue>
    </source>
</reference>
<proteinExistence type="predicted"/>
<dbReference type="PANTHER" id="PTHR33710:SF71">
    <property type="entry name" value="ENDONUCLEASE_EXONUCLEASE_PHOSPHATASE DOMAIN-CONTAINING PROTEIN"/>
    <property type="match status" value="1"/>
</dbReference>
<sequence length="357" mass="40200">MCCPGWKFYDNYNSDPNGRVWIGWDSSYIEARKVTESKQHIHVSVKLFSTAQVFELTIIYASNEPQERLTLWTILKGMQNCYSKPWCLLGDFNNVLYTNERLGCDAVHPREVEDFMDCVVSSGLSDMKFTGFFYTWSNNAEGDNRKLSKIDMVFVNVTWNNTFLTEAVFTPPGPSRRSIAQRARRQREEALRVSATQRDRIYPPSLIHGLTVETTVHSIDATSFTTTTQRADKGKNIVIVGTLSPQPYINSEPAGPSYVGCFSGATQHEHFPLPTRNFSPGFHLRSSSLRSNIMDNLCKVPGESSKKVLAKCEATPAKGFSGSHTALTIYDYNNKTHLKLTVKIRNNNGNNVSTEPE</sequence>
<evidence type="ECO:0000313" key="2">
    <source>
        <dbReference type="Proteomes" id="UP000631114"/>
    </source>
</evidence>
<dbReference type="SUPFAM" id="SSF56219">
    <property type="entry name" value="DNase I-like"/>
    <property type="match status" value="1"/>
</dbReference>
<comment type="caution">
    <text evidence="1">The sequence shown here is derived from an EMBL/GenBank/DDBJ whole genome shotgun (WGS) entry which is preliminary data.</text>
</comment>
<evidence type="ECO:0000313" key="1">
    <source>
        <dbReference type="EMBL" id="KAF9612608.1"/>
    </source>
</evidence>
<name>A0A835LY55_9MAGN</name>
<organism evidence="1 2">
    <name type="scientific">Coptis chinensis</name>
    <dbReference type="NCBI Taxonomy" id="261450"/>
    <lineage>
        <taxon>Eukaryota</taxon>
        <taxon>Viridiplantae</taxon>
        <taxon>Streptophyta</taxon>
        <taxon>Embryophyta</taxon>
        <taxon>Tracheophyta</taxon>
        <taxon>Spermatophyta</taxon>
        <taxon>Magnoliopsida</taxon>
        <taxon>Ranunculales</taxon>
        <taxon>Ranunculaceae</taxon>
        <taxon>Coptidoideae</taxon>
        <taxon>Coptis</taxon>
    </lineage>
</organism>
<accession>A0A835LY55</accession>
<dbReference type="AlphaFoldDB" id="A0A835LY55"/>
<dbReference type="PANTHER" id="PTHR33710">
    <property type="entry name" value="BNAC02G09200D PROTEIN"/>
    <property type="match status" value="1"/>
</dbReference>
<gene>
    <name evidence="1" type="ORF">IFM89_002204</name>
</gene>
<keyword evidence="2" id="KW-1185">Reference proteome</keyword>
<dbReference type="Gene3D" id="3.60.10.10">
    <property type="entry name" value="Endonuclease/exonuclease/phosphatase"/>
    <property type="match status" value="1"/>
</dbReference>
<evidence type="ECO:0008006" key="3">
    <source>
        <dbReference type="Google" id="ProtNLM"/>
    </source>
</evidence>
<dbReference type="EMBL" id="JADFTS010000003">
    <property type="protein sequence ID" value="KAF9612608.1"/>
    <property type="molecule type" value="Genomic_DNA"/>
</dbReference>
<dbReference type="Proteomes" id="UP000631114">
    <property type="component" value="Unassembled WGS sequence"/>
</dbReference>
<dbReference type="InterPro" id="IPR036691">
    <property type="entry name" value="Endo/exonu/phosph_ase_sf"/>
</dbReference>